<dbReference type="Proteomes" id="UP001165082">
    <property type="component" value="Unassembled WGS sequence"/>
</dbReference>
<feature type="compositionally biased region" description="Basic and acidic residues" evidence="1">
    <location>
        <begin position="49"/>
        <end position="66"/>
    </location>
</feature>
<reference evidence="2" key="1">
    <citation type="submission" date="2022-07" db="EMBL/GenBank/DDBJ databases">
        <title>Genome analysis of Parmales, a sister group of diatoms, reveals the evolutionary specialization of diatoms from phago-mixotrophs to photoautotrophs.</title>
        <authorList>
            <person name="Ban H."/>
            <person name="Sato S."/>
            <person name="Yoshikawa S."/>
            <person name="Kazumasa Y."/>
            <person name="Nakamura Y."/>
            <person name="Ichinomiya M."/>
            <person name="Saitoh K."/>
            <person name="Sato N."/>
            <person name="Blanc-Mathieu R."/>
            <person name="Endo H."/>
            <person name="Kuwata A."/>
            <person name="Ogata H."/>
        </authorList>
    </citation>
    <scope>NUCLEOTIDE SEQUENCE</scope>
</reference>
<feature type="compositionally biased region" description="Acidic residues" evidence="1">
    <location>
        <begin position="67"/>
        <end position="79"/>
    </location>
</feature>
<dbReference type="AlphaFoldDB" id="A0A9W7AYY8"/>
<proteinExistence type="predicted"/>
<feature type="non-terminal residue" evidence="2">
    <location>
        <position position="1"/>
    </location>
</feature>
<evidence type="ECO:0000313" key="2">
    <source>
        <dbReference type="EMBL" id="GMH76959.1"/>
    </source>
</evidence>
<gene>
    <name evidence="2" type="ORF">TrRE_jg1280</name>
</gene>
<feature type="region of interest" description="Disordered" evidence="1">
    <location>
        <begin position="38"/>
        <end position="103"/>
    </location>
</feature>
<accession>A0A9W7AYY8</accession>
<protein>
    <submittedName>
        <fullName evidence="2">Uncharacterized protein</fullName>
    </submittedName>
</protein>
<name>A0A9W7AYY8_9STRA</name>
<sequence length="165" mass="18902">QEKLIDDQEKASTDQEKVLADQEKLIVDQERQLTRLGSMHESIMQRVVKRAEKAENEVKRLERRDTQDDDEPSDNEEADDIKTGTRGGSKQVPDPDGKCQVVGGDYQVPETYVPIVRADFPGPEWRVFGRGSSRYGVFHNREPRHMFTSLARAQEFKLSLAPKFN</sequence>
<evidence type="ECO:0000256" key="1">
    <source>
        <dbReference type="SAM" id="MobiDB-lite"/>
    </source>
</evidence>
<evidence type="ECO:0000313" key="3">
    <source>
        <dbReference type="Proteomes" id="UP001165082"/>
    </source>
</evidence>
<dbReference type="EMBL" id="BRXZ01001706">
    <property type="protein sequence ID" value="GMH76959.1"/>
    <property type="molecule type" value="Genomic_DNA"/>
</dbReference>
<organism evidence="2 3">
    <name type="scientific">Triparma retinervis</name>
    <dbReference type="NCBI Taxonomy" id="2557542"/>
    <lineage>
        <taxon>Eukaryota</taxon>
        <taxon>Sar</taxon>
        <taxon>Stramenopiles</taxon>
        <taxon>Ochrophyta</taxon>
        <taxon>Bolidophyceae</taxon>
        <taxon>Parmales</taxon>
        <taxon>Triparmaceae</taxon>
        <taxon>Triparma</taxon>
    </lineage>
</organism>
<keyword evidence="3" id="KW-1185">Reference proteome</keyword>
<comment type="caution">
    <text evidence="2">The sequence shown here is derived from an EMBL/GenBank/DDBJ whole genome shotgun (WGS) entry which is preliminary data.</text>
</comment>